<reference evidence="2 3" key="1">
    <citation type="submission" date="2016-10" db="EMBL/GenBank/DDBJ databases">
        <authorList>
            <person name="de Groot N.N."/>
        </authorList>
    </citation>
    <scope>NUCLEOTIDE SEQUENCE [LARGE SCALE GENOMIC DNA]</scope>
    <source>
        <strain evidence="2 3">CGMCC 1.10076</strain>
    </source>
</reference>
<dbReference type="STRING" id="1128970.SAMN04487935_0804"/>
<feature type="chain" id="PRO_5011501078" description="DUF4292 domain-containing protein" evidence="1">
    <location>
        <begin position="25"/>
        <end position="255"/>
    </location>
</feature>
<evidence type="ECO:0008006" key="4">
    <source>
        <dbReference type="Google" id="ProtNLM"/>
    </source>
</evidence>
<accession>A0A1G8T2S2</accession>
<proteinExistence type="predicted"/>
<keyword evidence="3" id="KW-1185">Reference proteome</keyword>
<dbReference type="AlphaFoldDB" id="A0A1G8T2S2"/>
<dbReference type="InterPro" id="IPR025634">
    <property type="entry name" value="DUF4292"/>
</dbReference>
<dbReference type="RefSeq" id="WP_091392018.1">
    <property type="nucleotide sequence ID" value="NZ_BKAI01000002.1"/>
</dbReference>
<dbReference type="Proteomes" id="UP000199580">
    <property type="component" value="Unassembled WGS sequence"/>
</dbReference>
<protein>
    <recommendedName>
        <fullName evidence="4">DUF4292 domain-containing protein</fullName>
    </recommendedName>
</protein>
<dbReference type="OrthoDB" id="849114at2"/>
<dbReference type="Gene3D" id="2.50.20.10">
    <property type="entry name" value="Lipoprotein localisation LolA/LolB/LppX"/>
    <property type="match status" value="1"/>
</dbReference>
<evidence type="ECO:0000313" key="2">
    <source>
        <dbReference type="EMBL" id="SDJ35838.1"/>
    </source>
</evidence>
<dbReference type="PROSITE" id="PS51257">
    <property type="entry name" value="PROKAR_LIPOPROTEIN"/>
    <property type="match status" value="1"/>
</dbReference>
<dbReference type="Pfam" id="PF14125">
    <property type="entry name" value="DUF4292"/>
    <property type="match status" value="1"/>
</dbReference>
<organism evidence="2 3">
    <name type="scientific">Flavobacterium noncentrifugens</name>
    <dbReference type="NCBI Taxonomy" id="1128970"/>
    <lineage>
        <taxon>Bacteria</taxon>
        <taxon>Pseudomonadati</taxon>
        <taxon>Bacteroidota</taxon>
        <taxon>Flavobacteriia</taxon>
        <taxon>Flavobacteriales</taxon>
        <taxon>Flavobacteriaceae</taxon>
        <taxon>Flavobacterium</taxon>
    </lineage>
</organism>
<dbReference type="EMBL" id="FNEZ01000001">
    <property type="protein sequence ID" value="SDJ35838.1"/>
    <property type="molecule type" value="Genomic_DNA"/>
</dbReference>
<keyword evidence="1" id="KW-0732">Signal</keyword>
<sequence length="255" mass="28810">MKKYLGIIMLLMIASCKTTKTAVAEGSAAKSVEAEKIINSHYANKKEFSTAYIKASAKYKDEKQTQNVSAEIRIKKDEAILVSIRFLGITMAKALITPTAVKYYEKINGTYFEGDYAALSQWLGTDLDFQKVQNLLIGESLDDLRKGNYTNSIEDQLYKLGSSDGKTAKEYFFESEKFLLKKEQISQAAQQRMLQVFYPNYNQYAQGAWPSGIEIDAQQPKGKTSIDIDYNSVSFEEAVSFPYSVPDGYERIFIK</sequence>
<name>A0A1G8T2S2_9FLAO</name>
<evidence type="ECO:0000256" key="1">
    <source>
        <dbReference type="SAM" id="SignalP"/>
    </source>
</evidence>
<gene>
    <name evidence="2" type="ORF">SAMN04487935_0804</name>
</gene>
<feature type="signal peptide" evidence="1">
    <location>
        <begin position="1"/>
        <end position="24"/>
    </location>
</feature>
<evidence type="ECO:0000313" key="3">
    <source>
        <dbReference type="Proteomes" id="UP000199580"/>
    </source>
</evidence>